<dbReference type="InterPro" id="IPR000639">
    <property type="entry name" value="Epox_hydrolase-like"/>
</dbReference>
<organism evidence="4 5">
    <name type="scientific">Acetobacter senegalensis</name>
    <dbReference type="NCBI Taxonomy" id="446692"/>
    <lineage>
        <taxon>Bacteria</taxon>
        <taxon>Pseudomonadati</taxon>
        <taxon>Pseudomonadota</taxon>
        <taxon>Alphaproteobacteria</taxon>
        <taxon>Acetobacterales</taxon>
        <taxon>Acetobacteraceae</taxon>
        <taxon>Acetobacter</taxon>
    </lineage>
</organism>
<feature type="region of interest" description="Disordered" evidence="2">
    <location>
        <begin position="1"/>
        <end position="23"/>
    </location>
</feature>
<accession>A0A0U5BBT2</accession>
<dbReference type="Gene3D" id="3.40.50.1820">
    <property type="entry name" value="alpha/beta hydrolase"/>
    <property type="match status" value="1"/>
</dbReference>
<dbReference type="PANTHER" id="PTHR46118">
    <property type="entry name" value="PROTEIN ABHD11"/>
    <property type="match status" value="1"/>
</dbReference>
<evidence type="ECO:0000259" key="3">
    <source>
        <dbReference type="Pfam" id="PF00561"/>
    </source>
</evidence>
<evidence type="ECO:0000256" key="2">
    <source>
        <dbReference type="SAM" id="MobiDB-lite"/>
    </source>
</evidence>
<dbReference type="PATRIC" id="fig|446692.3.peg.2927"/>
<name>A0A0U5BBT2_9PROT</name>
<evidence type="ECO:0000256" key="1">
    <source>
        <dbReference type="ARBA" id="ARBA00022801"/>
    </source>
</evidence>
<dbReference type="SUPFAM" id="SSF53474">
    <property type="entry name" value="alpha/beta-Hydrolases"/>
    <property type="match status" value="1"/>
</dbReference>
<keyword evidence="5" id="KW-1185">Reference proteome</keyword>
<feature type="compositionally biased region" description="Basic and acidic residues" evidence="2">
    <location>
        <begin position="1"/>
        <end position="10"/>
    </location>
</feature>
<reference evidence="5" key="1">
    <citation type="submission" date="2014-09" db="EMBL/GenBank/DDBJ databases">
        <authorList>
            <person name="Illeghems K.G."/>
        </authorList>
    </citation>
    <scope>NUCLEOTIDE SEQUENCE [LARGE SCALE GENOMIC DNA]</scope>
    <source>
        <strain evidence="5">108B</strain>
    </source>
</reference>
<dbReference type="EMBL" id="LN606600">
    <property type="protein sequence ID" value="CEF42053.1"/>
    <property type="molecule type" value="Genomic_DNA"/>
</dbReference>
<dbReference type="InterPro" id="IPR029058">
    <property type="entry name" value="AB_hydrolase_fold"/>
</dbReference>
<evidence type="ECO:0000313" key="4">
    <source>
        <dbReference type="EMBL" id="CEF42053.1"/>
    </source>
</evidence>
<dbReference type="KEGG" id="asz:ASN_2788"/>
<dbReference type="Pfam" id="PF00561">
    <property type="entry name" value="Abhydrolase_1"/>
    <property type="match status" value="1"/>
</dbReference>
<dbReference type="PRINTS" id="PR00111">
    <property type="entry name" value="ABHYDROLASE"/>
</dbReference>
<dbReference type="PANTHER" id="PTHR46118:SF4">
    <property type="entry name" value="PROTEIN ABHD11"/>
    <property type="match status" value="1"/>
</dbReference>
<keyword evidence="1 4" id="KW-0378">Hydrolase</keyword>
<protein>
    <submittedName>
        <fullName evidence="4">Putative esterase/lipase</fullName>
        <ecNumber evidence="4">3.1.-.-</ecNumber>
    </submittedName>
</protein>
<sequence>MRENQDKDLSVHSQYQEKQGPEKTVLLNVIERGPENPTEAPHLPPIALLHGMFGRARNLGFVQRRLATTRRTLALDLRNHGESPHGPVTYQAMADDVLETLQHHNALPAMILGHSMGGKTAMMLALTHPTQVHSLVVVDIAPAQGGFTRMDIPAGLENLEFPPTLDLAGANALLRPLIPNESVRQLMIQNMRLGDHPGWQIGLHDIMAGLPAIMGWPDLPENCVYNGPTLFIRGEISPYIQPRNYPVMRRLFPHHTLETISGAGHWVHADAPRRFAELVEEFSKL</sequence>
<dbReference type="GO" id="GO:0016787">
    <property type="term" value="F:hydrolase activity"/>
    <property type="evidence" value="ECO:0007669"/>
    <property type="project" value="UniProtKB-KW"/>
</dbReference>
<dbReference type="AlphaFoldDB" id="A0A0U5BBT2"/>
<evidence type="ECO:0000313" key="5">
    <source>
        <dbReference type="Proteomes" id="UP000056109"/>
    </source>
</evidence>
<proteinExistence type="predicted"/>
<gene>
    <name evidence="4" type="ORF">ASN_2788</name>
</gene>
<dbReference type="InterPro" id="IPR000073">
    <property type="entry name" value="AB_hydrolase_1"/>
</dbReference>
<dbReference type="PRINTS" id="PR00412">
    <property type="entry name" value="EPOXHYDRLASE"/>
</dbReference>
<dbReference type="Proteomes" id="UP000056109">
    <property type="component" value="Chromosome I"/>
</dbReference>
<feature type="domain" description="AB hydrolase-1" evidence="3">
    <location>
        <begin position="44"/>
        <end position="272"/>
    </location>
</feature>
<dbReference type="EC" id="3.1.-.-" evidence="4"/>